<reference evidence="2 3" key="1">
    <citation type="submission" date="2017-07" db="EMBL/GenBank/DDBJ databases">
        <title>Fictibacillus sp. nov. GDSW-R2A3 Genome sequencing and assembly.</title>
        <authorList>
            <person name="Mayilraj S."/>
        </authorList>
    </citation>
    <scope>NUCLEOTIDE SEQUENCE [LARGE SCALE GENOMIC DNA]</scope>
    <source>
        <strain evidence="2 3">GDSW-R2A3</strain>
    </source>
</reference>
<proteinExistence type="predicted"/>
<name>A0A235FA97_9BACL</name>
<keyword evidence="3" id="KW-1185">Reference proteome</keyword>
<gene>
    <name evidence="2" type="ORF">CGZ90_10285</name>
</gene>
<evidence type="ECO:0000313" key="3">
    <source>
        <dbReference type="Proteomes" id="UP000215059"/>
    </source>
</evidence>
<organism evidence="2 3">
    <name type="scientific">Fictibacillus aquaticus</name>
    <dbReference type="NCBI Taxonomy" id="2021314"/>
    <lineage>
        <taxon>Bacteria</taxon>
        <taxon>Bacillati</taxon>
        <taxon>Bacillota</taxon>
        <taxon>Bacilli</taxon>
        <taxon>Bacillales</taxon>
        <taxon>Fictibacillaceae</taxon>
        <taxon>Fictibacillus</taxon>
    </lineage>
</organism>
<comment type="caution">
    <text evidence="2">The sequence shown here is derived from an EMBL/GenBank/DDBJ whole genome shotgun (WGS) entry which is preliminary data.</text>
</comment>
<protein>
    <recommendedName>
        <fullName evidence="4">NERD domain-containing protein</fullName>
    </recommendedName>
</protein>
<dbReference type="AlphaFoldDB" id="A0A235FA97"/>
<dbReference type="Proteomes" id="UP000215059">
    <property type="component" value="Unassembled WGS sequence"/>
</dbReference>
<sequence length="316" mass="37673">MAHLVKIHDYVSRYEKNLYHYQSQFIRLKKKRREEKLAAEDHEHFIEEETAVKQLPEQNKKRLFNRWFNKPKQKQNLIEEEKKEPSFPLYKVKTAREKIEEYREELFSFQLKWASSTVNELSELDPSILDHKLLRYLAEEVPDNYFVFYKPVIHYISAPVELEIIVVGPADVWLTVWLDQEGIWKEESKRFWQNSELAGKRYISPHIAMQRMEQAVSQLMLPFAGQLSLKKAVIAKDAFIDEDDDWRRTMYIDKRLFPGWLESIKREPAPVKSQQLKFVSELLSHCVTNSLYRRGEQLSESGDEEEKEGFFADPVE</sequence>
<dbReference type="RefSeq" id="WP_094252401.1">
    <property type="nucleotide sequence ID" value="NZ_JBHLXL010000001.1"/>
</dbReference>
<accession>A0A235FA97</accession>
<dbReference type="EMBL" id="NOII01000002">
    <property type="protein sequence ID" value="OYD58260.1"/>
    <property type="molecule type" value="Genomic_DNA"/>
</dbReference>
<dbReference type="OrthoDB" id="2433183at2"/>
<evidence type="ECO:0000313" key="2">
    <source>
        <dbReference type="EMBL" id="OYD58260.1"/>
    </source>
</evidence>
<evidence type="ECO:0008006" key="4">
    <source>
        <dbReference type="Google" id="ProtNLM"/>
    </source>
</evidence>
<evidence type="ECO:0000256" key="1">
    <source>
        <dbReference type="SAM" id="MobiDB-lite"/>
    </source>
</evidence>
<feature type="region of interest" description="Disordered" evidence="1">
    <location>
        <begin position="296"/>
        <end position="316"/>
    </location>
</feature>